<evidence type="ECO:0000256" key="10">
    <source>
        <dbReference type="ARBA" id="ARBA00022840"/>
    </source>
</evidence>
<dbReference type="RefSeq" id="WP_025830970.1">
    <property type="nucleotide sequence ID" value="NZ_FQZN01000021.1"/>
</dbReference>
<proteinExistence type="inferred from homology"/>
<dbReference type="AlphaFoldDB" id="A0A1M6I6W2"/>
<comment type="pathway">
    <text evidence="2 13">Glycolipid biosynthesis; lipid IV(A) biosynthesis; lipid IV(A) from (3R)-3-hydroxytetradecanoyl-[acyl-carrier-protein] and UDP-N-acetyl-alpha-D-glucosamine: step 6/6.</text>
</comment>
<keyword evidence="7 13" id="KW-0808">Transferase</keyword>
<dbReference type="eggNOG" id="COG1663">
    <property type="taxonomic scope" value="Bacteria"/>
</dbReference>
<evidence type="ECO:0000256" key="8">
    <source>
        <dbReference type="ARBA" id="ARBA00022741"/>
    </source>
</evidence>
<dbReference type="GO" id="GO:0009244">
    <property type="term" value="P:lipopolysaccharide core region biosynthetic process"/>
    <property type="evidence" value="ECO:0007669"/>
    <property type="project" value="TreeGrafter"/>
</dbReference>
<evidence type="ECO:0000256" key="9">
    <source>
        <dbReference type="ARBA" id="ARBA00022777"/>
    </source>
</evidence>
<dbReference type="Proteomes" id="UP000184192">
    <property type="component" value="Unassembled WGS sequence"/>
</dbReference>
<evidence type="ECO:0000256" key="13">
    <source>
        <dbReference type="HAMAP-Rule" id="MF_00409"/>
    </source>
</evidence>
<dbReference type="NCBIfam" id="TIGR00682">
    <property type="entry name" value="lpxK"/>
    <property type="match status" value="1"/>
</dbReference>
<name>A0A1M6I6W2_9BACE</name>
<gene>
    <name evidence="13" type="primary">lpxK</name>
    <name evidence="14" type="ORF">SAMN05444350_121100</name>
</gene>
<dbReference type="EC" id="2.7.1.130" evidence="3 13"/>
<comment type="similarity">
    <text evidence="13">Belongs to the LpxK family.</text>
</comment>
<comment type="catalytic activity">
    <reaction evidence="13">
        <text>a lipid A disaccharide + ATP = a lipid IVA + ADP + H(+)</text>
        <dbReference type="Rhea" id="RHEA:67840"/>
        <dbReference type="ChEBI" id="CHEBI:15378"/>
        <dbReference type="ChEBI" id="CHEBI:30616"/>
        <dbReference type="ChEBI" id="CHEBI:176343"/>
        <dbReference type="ChEBI" id="CHEBI:176425"/>
        <dbReference type="ChEBI" id="CHEBI:456216"/>
        <dbReference type="EC" id="2.7.1.130"/>
    </reaction>
</comment>
<dbReference type="EMBL" id="FQZN01000021">
    <property type="protein sequence ID" value="SHJ30163.1"/>
    <property type="molecule type" value="Genomic_DNA"/>
</dbReference>
<dbReference type="HAMAP" id="MF_00409">
    <property type="entry name" value="LpxK"/>
    <property type="match status" value="1"/>
</dbReference>
<evidence type="ECO:0000256" key="7">
    <source>
        <dbReference type="ARBA" id="ARBA00022679"/>
    </source>
</evidence>
<dbReference type="PANTHER" id="PTHR42724:SF1">
    <property type="entry name" value="TETRAACYLDISACCHARIDE 4'-KINASE, MITOCHONDRIAL-RELATED"/>
    <property type="match status" value="1"/>
</dbReference>
<feature type="binding site" evidence="13">
    <location>
        <begin position="51"/>
        <end position="58"/>
    </location>
    <ligand>
        <name>ATP</name>
        <dbReference type="ChEBI" id="CHEBI:30616"/>
    </ligand>
</feature>
<organism evidence="14 15">
    <name type="scientific">Bacteroides stercorirosoris</name>
    <dbReference type="NCBI Taxonomy" id="871324"/>
    <lineage>
        <taxon>Bacteria</taxon>
        <taxon>Pseudomonadati</taxon>
        <taxon>Bacteroidota</taxon>
        <taxon>Bacteroidia</taxon>
        <taxon>Bacteroidales</taxon>
        <taxon>Bacteroidaceae</taxon>
        <taxon>Bacteroides</taxon>
    </lineage>
</organism>
<keyword evidence="6 13" id="KW-0441">Lipid A biosynthesis</keyword>
<evidence type="ECO:0000256" key="5">
    <source>
        <dbReference type="ARBA" id="ARBA00022516"/>
    </source>
</evidence>
<evidence type="ECO:0000313" key="15">
    <source>
        <dbReference type="Proteomes" id="UP000184192"/>
    </source>
</evidence>
<keyword evidence="5 13" id="KW-0444">Lipid biosynthesis</keyword>
<reference evidence="15" key="1">
    <citation type="submission" date="2016-11" db="EMBL/GenBank/DDBJ databases">
        <authorList>
            <person name="Varghese N."/>
            <person name="Submissions S."/>
        </authorList>
    </citation>
    <scope>NUCLEOTIDE SEQUENCE [LARGE SCALE GENOMIC DNA]</scope>
    <source>
        <strain evidence="15">DSM 26884</strain>
    </source>
</reference>
<dbReference type="GO" id="GO:0009029">
    <property type="term" value="F:lipid-A 4'-kinase activity"/>
    <property type="evidence" value="ECO:0007669"/>
    <property type="project" value="UniProtKB-UniRule"/>
</dbReference>
<dbReference type="Pfam" id="PF02606">
    <property type="entry name" value="LpxK"/>
    <property type="match status" value="1"/>
</dbReference>
<evidence type="ECO:0000256" key="4">
    <source>
        <dbReference type="ARBA" id="ARBA00016436"/>
    </source>
</evidence>
<keyword evidence="10 13" id="KW-0067">ATP-binding</keyword>
<protein>
    <recommendedName>
        <fullName evidence="4 13">Tetraacyldisaccharide 4'-kinase</fullName>
        <ecNumber evidence="3 13">2.7.1.130</ecNumber>
    </recommendedName>
    <alternativeName>
        <fullName evidence="12 13">Lipid A 4'-kinase</fullName>
    </alternativeName>
</protein>
<dbReference type="PANTHER" id="PTHR42724">
    <property type="entry name" value="TETRAACYLDISACCHARIDE 4'-KINASE"/>
    <property type="match status" value="1"/>
</dbReference>
<accession>A0A1M6I6W2</accession>
<dbReference type="GeneID" id="92713365"/>
<keyword evidence="15" id="KW-1185">Reference proteome</keyword>
<evidence type="ECO:0000256" key="3">
    <source>
        <dbReference type="ARBA" id="ARBA00012071"/>
    </source>
</evidence>
<keyword evidence="9 13" id="KW-0418">Kinase</keyword>
<evidence type="ECO:0000256" key="1">
    <source>
        <dbReference type="ARBA" id="ARBA00002274"/>
    </source>
</evidence>
<dbReference type="UniPathway" id="UPA00359">
    <property type="reaction ID" value="UER00482"/>
</dbReference>
<dbReference type="InterPro" id="IPR003758">
    <property type="entry name" value="LpxK"/>
</dbReference>
<evidence type="ECO:0000256" key="12">
    <source>
        <dbReference type="ARBA" id="ARBA00029757"/>
    </source>
</evidence>
<evidence type="ECO:0000256" key="11">
    <source>
        <dbReference type="ARBA" id="ARBA00023098"/>
    </source>
</evidence>
<dbReference type="GO" id="GO:0005524">
    <property type="term" value="F:ATP binding"/>
    <property type="evidence" value="ECO:0007669"/>
    <property type="project" value="UniProtKB-UniRule"/>
</dbReference>
<keyword evidence="8 13" id="KW-0547">Nucleotide-binding</keyword>
<keyword evidence="11 13" id="KW-0443">Lipid metabolism</keyword>
<dbReference type="GO" id="GO:0009245">
    <property type="term" value="P:lipid A biosynthetic process"/>
    <property type="evidence" value="ECO:0007669"/>
    <property type="project" value="UniProtKB-UniRule"/>
</dbReference>
<dbReference type="GO" id="GO:0005886">
    <property type="term" value="C:plasma membrane"/>
    <property type="evidence" value="ECO:0007669"/>
    <property type="project" value="TreeGrafter"/>
</dbReference>
<sequence>MEEPLVKIHYWLYPVSWLYGIGVYLRNKLFDWGYYRSKSFDVPVVCVGNLAVGGTGKTPHTEYLIKLLQQTGAHVAMLSRGYKRKSKGYVLATDETDVKRIGDEPYQIKTKFPDIRVAVDENRCHGIEQLMKLENPKVDVVLLDDAFQHRHVKAGLNILLTDFHRLFSDDTLLPAGHLREPEDGKNRAHIVIVTKCPEDIKPIDFNIITKRLKLYPYQQLYFSSFRYGALTSLFGEKRRALASLRKDERVLLVTGIASPATLVEKLKVHTPHVDLYQFDDHHDFSHKDLQLIKERFEYLEGEKKLIVTTEKDATRLQHHPALTEALKPYLYVLPIEIEFLQNQQHIFNQNIIGYVRAHSRNSGLPER</sequence>
<dbReference type="SUPFAM" id="SSF52540">
    <property type="entry name" value="P-loop containing nucleoside triphosphate hydrolases"/>
    <property type="match status" value="1"/>
</dbReference>
<comment type="function">
    <text evidence="1 13">Transfers the gamma-phosphate of ATP to the 4'-position of a tetraacyldisaccharide 1-phosphate intermediate (termed DS-1-P) to form tetraacyldisaccharide 1,4'-bis-phosphate (lipid IVA).</text>
</comment>
<evidence type="ECO:0000256" key="2">
    <source>
        <dbReference type="ARBA" id="ARBA00004870"/>
    </source>
</evidence>
<evidence type="ECO:0000256" key="6">
    <source>
        <dbReference type="ARBA" id="ARBA00022556"/>
    </source>
</evidence>
<evidence type="ECO:0000313" key="14">
    <source>
        <dbReference type="EMBL" id="SHJ30163.1"/>
    </source>
</evidence>
<dbReference type="InterPro" id="IPR027417">
    <property type="entry name" value="P-loop_NTPase"/>
</dbReference>